<keyword evidence="4" id="KW-1185">Reference proteome</keyword>
<dbReference type="OrthoDB" id="5394411at2759"/>
<evidence type="ECO:0000313" key="3">
    <source>
        <dbReference type="EMBL" id="CAF9927386.1"/>
    </source>
</evidence>
<sequence>MSKTTAHLTTQTPAPWKAQFESHISKMDSPEFVLATLHEAPPGSTIPYLPRARYCIYRGMWAELPENKHNSAPKNERMYGSDLPTFTTDVRMEKVWELFETGPGKAEKREQTLGSGGGGPVEAVFWIGEVKTQWRIKGSAWIVAPDVDSAEESSGVRSLKAQIGERMRIVKEGSQEDWSWARSWKNPPPGQPAEGEPDRDHKLGQKVEDLDDPIARENFRVVIIKPDTVESVDLTDPEKARRHLYTFVTKDEDGEKRGEWKEDILWP</sequence>
<evidence type="ECO:0000259" key="2">
    <source>
        <dbReference type="Pfam" id="PF12766"/>
    </source>
</evidence>
<dbReference type="AlphaFoldDB" id="A0A8H3FK12"/>
<dbReference type="InterPro" id="IPR012349">
    <property type="entry name" value="Split_barrel_FMN-bd"/>
</dbReference>
<dbReference type="PANTHER" id="PTHR28243">
    <property type="entry name" value="AGL049CP"/>
    <property type="match status" value="1"/>
</dbReference>
<gene>
    <name evidence="3" type="ORF">GOMPHAMPRED_004381</name>
</gene>
<feature type="domain" description="Pyridoxamine 5'-phosphate oxidase Alr4036 family FMN-binding" evidence="2">
    <location>
        <begin position="14"/>
        <end position="143"/>
    </location>
</feature>
<comment type="caution">
    <text evidence="3">The sequence shown here is derived from an EMBL/GenBank/DDBJ whole genome shotgun (WGS) entry which is preliminary data.</text>
</comment>
<feature type="compositionally biased region" description="Basic and acidic residues" evidence="1">
    <location>
        <begin position="196"/>
        <end position="209"/>
    </location>
</feature>
<dbReference type="EMBL" id="CAJPDQ010000027">
    <property type="protein sequence ID" value="CAF9927386.1"/>
    <property type="molecule type" value="Genomic_DNA"/>
</dbReference>
<protein>
    <recommendedName>
        <fullName evidence="2">Pyridoxamine 5'-phosphate oxidase Alr4036 family FMN-binding domain-containing protein</fullName>
    </recommendedName>
</protein>
<dbReference type="Pfam" id="PF12766">
    <property type="entry name" value="Pyridox_oxase_2"/>
    <property type="match status" value="1"/>
</dbReference>
<dbReference type="SUPFAM" id="SSF50475">
    <property type="entry name" value="FMN-binding split barrel"/>
    <property type="match status" value="1"/>
</dbReference>
<dbReference type="Proteomes" id="UP000664169">
    <property type="component" value="Unassembled WGS sequence"/>
</dbReference>
<dbReference type="InterPro" id="IPR024624">
    <property type="entry name" value="Pyridox_Oxase_Alr4036_FMN-bd"/>
</dbReference>
<evidence type="ECO:0000256" key="1">
    <source>
        <dbReference type="SAM" id="MobiDB-lite"/>
    </source>
</evidence>
<proteinExistence type="predicted"/>
<organism evidence="3 4">
    <name type="scientific">Gomphillus americanus</name>
    <dbReference type="NCBI Taxonomy" id="1940652"/>
    <lineage>
        <taxon>Eukaryota</taxon>
        <taxon>Fungi</taxon>
        <taxon>Dikarya</taxon>
        <taxon>Ascomycota</taxon>
        <taxon>Pezizomycotina</taxon>
        <taxon>Lecanoromycetes</taxon>
        <taxon>OSLEUM clade</taxon>
        <taxon>Ostropomycetidae</taxon>
        <taxon>Ostropales</taxon>
        <taxon>Graphidaceae</taxon>
        <taxon>Gomphilloideae</taxon>
        <taxon>Gomphillus</taxon>
    </lineage>
</organism>
<dbReference type="GO" id="GO:0010181">
    <property type="term" value="F:FMN binding"/>
    <property type="evidence" value="ECO:0007669"/>
    <property type="project" value="InterPro"/>
</dbReference>
<reference evidence="3" key="1">
    <citation type="submission" date="2021-03" db="EMBL/GenBank/DDBJ databases">
        <authorList>
            <person name="Tagirdzhanova G."/>
        </authorList>
    </citation>
    <scope>NUCLEOTIDE SEQUENCE</scope>
</reference>
<evidence type="ECO:0000313" key="4">
    <source>
        <dbReference type="Proteomes" id="UP000664169"/>
    </source>
</evidence>
<feature type="region of interest" description="Disordered" evidence="1">
    <location>
        <begin position="177"/>
        <end position="209"/>
    </location>
</feature>
<name>A0A8H3FK12_9LECA</name>
<dbReference type="PANTHER" id="PTHR28243:SF1">
    <property type="entry name" value="PYRIDOXAMINE 5'-PHOSPHATE OXIDASE ALR4036 FAMILY FMN-BINDING DOMAIN-CONTAINING PROTEIN"/>
    <property type="match status" value="1"/>
</dbReference>
<dbReference type="Gene3D" id="2.30.110.10">
    <property type="entry name" value="Electron Transport, Fmn-binding Protein, Chain A"/>
    <property type="match status" value="1"/>
</dbReference>
<accession>A0A8H3FK12</accession>